<evidence type="ECO:0000313" key="2">
    <source>
        <dbReference type="EMBL" id="EAN77054.1"/>
    </source>
</evidence>
<evidence type="ECO:0000256" key="1">
    <source>
        <dbReference type="SAM" id="Phobius"/>
    </source>
</evidence>
<dbReference type="Proteomes" id="UP000008524">
    <property type="component" value="Chromosome 9"/>
</dbReference>
<reference evidence="2 3" key="2">
    <citation type="journal article" date="2005" name="Science">
        <title>The genome of the African trypanosome Trypanosoma brucei.</title>
        <authorList>
            <person name="Berriman M."/>
            <person name="Ghedin E."/>
            <person name="Hertz-Fowler C."/>
            <person name="Blandin G."/>
            <person name="Renauld H."/>
            <person name="Bartholomeu D.C."/>
            <person name="Lennard N.J."/>
            <person name="Caler E."/>
            <person name="Hamlin N.E."/>
            <person name="Haas B."/>
            <person name="Bohme U."/>
            <person name="Hannick L."/>
            <person name="Aslett M.A."/>
            <person name="Shallom J."/>
            <person name="Marcello L."/>
            <person name="Hou L."/>
            <person name="Wickstead B."/>
            <person name="Alsmark U.C."/>
            <person name="Arrowsmith C."/>
            <person name="Atkin R.J."/>
            <person name="Barron A.J."/>
            <person name="Bringaud F."/>
            <person name="Brooks K."/>
            <person name="Carrington M."/>
            <person name="Cherevach I."/>
            <person name="Chillingworth T.J."/>
            <person name="Churcher C."/>
            <person name="Clark L.N."/>
            <person name="Corton C.H."/>
            <person name="Cronin A."/>
            <person name="Davies R.M."/>
            <person name="Doggett J."/>
            <person name="Djikeng A."/>
            <person name="Feldblyum T."/>
            <person name="Field M.C."/>
            <person name="Fraser A."/>
            <person name="Goodhead I."/>
            <person name="Hance Z."/>
            <person name="Harper D."/>
            <person name="Harris B.R."/>
            <person name="Hauser H."/>
            <person name="Hostetler J."/>
            <person name="Ivens A."/>
            <person name="Jagels K."/>
            <person name="Johnson D."/>
            <person name="Johnson J."/>
            <person name="Jones K."/>
            <person name="Kerhornou A.X."/>
            <person name="Koo H."/>
            <person name="Larke N."/>
            <person name="Landfear S."/>
            <person name="Larkin C."/>
            <person name="Leech V."/>
            <person name="Line A."/>
            <person name="Lord A."/>
            <person name="Macleod A."/>
            <person name="Mooney P.J."/>
            <person name="Moule S."/>
            <person name="Martin D.M."/>
            <person name="Morgan G.W."/>
            <person name="Mungall K."/>
            <person name="Norbertczak H."/>
            <person name="Ormond D."/>
            <person name="Pai G."/>
            <person name="Peacock C.S."/>
            <person name="Peterson J."/>
            <person name="Quail M.A."/>
            <person name="Rabbinowitsch E."/>
            <person name="Rajandream M.A."/>
            <person name="Reitter C."/>
            <person name="Salzberg S.L."/>
            <person name="Sanders M."/>
            <person name="Schobel S."/>
            <person name="Sharp S."/>
            <person name="Simmonds M."/>
            <person name="Simpson A.J."/>
            <person name="Tallon L."/>
            <person name="Turner C.M."/>
            <person name="Tait A."/>
            <person name="Tivey A.R."/>
            <person name="Van Aken S."/>
            <person name="Walker D."/>
            <person name="Wanless D."/>
            <person name="Wang S."/>
            <person name="White B."/>
            <person name="White O."/>
            <person name="Whitehead S."/>
            <person name="Woodward J."/>
            <person name="Wortman J."/>
            <person name="Adams M.D."/>
            <person name="Embley T.M."/>
            <person name="Gull K."/>
            <person name="Ullu E."/>
            <person name="Barry J.D."/>
            <person name="Fairlamb A.H."/>
            <person name="Opperdoes F."/>
            <person name="Barrell B.G."/>
            <person name="Donelson J.E."/>
            <person name="Hall N."/>
            <person name="Fraser C.M."/>
            <person name="Melville S.E."/>
            <person name="El-Sayed N.M."/>
        </authorList>
    </citation>
    <scope>NUCLEOTIDE SEQUENCE [LARGE SCALE GENOMIC DNA]</scope>
    <source>
        <strain evidence="2 3">927/4 GUTat10.1</strain>
    </source>
</reference>
<organism evidence="2 3">
    <name type="scientific">Trypanosoma brucei brucei (strain 927/4 GUTat10.1)</name>
    <dbReference type="NCBI Taxonomy" id="185431"/>
    <lineage>
        <taxon>Eukaryota</taxon>
        <taxon>Discoba</taxon>
        <taxon>Euglenozoa</taxon>
        <taxon>Kinetoplastea</taxon>
        <taxon>Metakinetoplastina</taxon>
        <taxon>Trypanosomatida</taxon>
        <taxon>Trypanosomatidae</taxon>
        <taxon>Trypanosoma</taxon>
    </lineage>
</organism>
<name>Q38DR6_TRYB2</name>
<dbReference type="KEGG" id="tbr:Tb09.v1.0630"/>
<accession>Q38DR6</accession>
<proteinExistence type="predicted"/>
<gene>
    <name evidence="2" type="ORF">Tb09.v1.0630</name>
</gene>
<dbReference type="InParanoid" id="Q38DR6"/>
<sequence>MFIYIFIYLICTHTDTHTWKHPVVIPSLSRCKHLNSLHLLLPFIIITFFFEPLLLSIFSFILIYVSLSSSSVFSLLNVQMVFKRFSPSSLFLLLFYDSNHHILLKQKWGDFRQEG</sequence>
<dbReference type="EMBL" id="CM000207">
    <property type="protein sequence ID" value="EAN77054.1"/>
    <property type="molecule type" value="Genomic_DNA"/>
</dbReference>
<keyword evidence="3" id="KW-1185">Reference proteome</keyword>
<keyword evidence="1" id="KW-0812">Transmembrane</keyword>
<dbReference type="PaxDb" id="5691-EAN77054"/>
<feature type="transmembrane region" description="Helical" evidence="1">
    <location>
        <begin position="39"/>
        <end position="65"/>
    </location>
</feature>
<evidence type="ECO:0000313" key="3">
    <source>
        <dbReference type="Proteomes" id="UP000008524"/>
    </source>
</evidence>
<dbReference type="GeneID" id="3660841"/>
<reference evidence="2 3" key="1">
    <citation type="journal article" date="2005" name="Science">
        <title>Comparative genomics of trypanosomatid parasitic protozoa.</title>
        <authorList>
            <person name="El-Sayed N.M."/>
            <person name="Myler P.J."/>
            <person name="Blandin G."/>
            <person name="Berriman M."/>
            <person name="Crabtree J."/>
            <person name="Aggarwal G."/>
            <person name="Caler E."/>
            <person name="Renauld H."/>
            <person name="Worthey E.A."/>
            <person name="Hertz-Fowler C."/>
            <person name="Ghedin E."/>
            <person name="Peacock C."/>
            <person name="Bartholomeu D.C."/>
            <person name="Haas B.J."/>
            <person name="Tran A.N."/>
            <person name="Wortman J.R."/>
            <person name="Alsmark U.C."/>
            <person name="Angiuoli S."/>
            <person name="Anupama A."/>
            <person name="Badger J."/>
            <person name="Bringaud F."/>
            <person name="Cadag E."/>
            <person name="Carlton J.M."/>
            <person name="Cerqueira G.C."/>
            <person name="Creasy T."/>
            <person name="Delcher A.L."/>
            <person name="Djikeng A."/>
            <person name="Embley T.M."/>
            <person name="Hauser C."/>
            <person name="Ivens A.C."/>
            <person name="Kummerfeld S.K."/>
            <person name="Pereira-Leal J.B."/>
            <person name="Nilsson D."/>
            <person name="Peterson J."/>
            <person name="Salzberg S.L."/>
            <person name="Shallom J."/>
            <person name="Silva J.C."/>
            <person name="Sundaram J."/>
            <person name="Westenberger S."/>
            <person name="White O."/>
            <person name="Melville S.E."/>
            <person name="Donelson J.E."/>
            <person name="Andersson B."/>
            <person name="Stuart K.D."/>
            <person name="Hall N."/>
        </authorList>
    </citation>
    <scope>NUCLEOTIDE SEQUENCE [LARGE SCALE GENOMIC DNA]</scope>
    <source>
        <strain evidence="2 3">927/4 GUTat10.1</strain>
    </source>
</reference>
<protein>
    <submittedName>
        <fullName evidence="2">Uncharacterized protein</fullName>
    </submittedName>
</protein>
<keyword evidence="1" id="KW-1133">Transmembrane helix</keyword>
<keyword evidence="1" id="KW-0472">Membrane</keyword>
<dbReference type="RefSeq" id="XP_827384.1">
    <property type="nucleotide sequence ID" value="XM_822291.1"/>
</dbReference>
<dbReference type="AlphaFoldDB" id="Q38DR6"/>